<organism evidence="2 3">
    <name type="scientific">Methanospirillum stamsii</name>
    <dbReference type="NCBI Taxonomy" id="1277351"/>
    <lineage>
        <taxon>Archaea</taxon>
        <taxon>Methanobacteriati</taxon>
        <taxon>Methanobacteriota</taxon>
        <taxon>Stenosarchaea group</taxon>
        <taxon>Methanomicrobia</taxon>
        <taxon>Methanomicrobiales</taxon>
        <taxon>Methanospirillaceae</taxon>
        <taxon>Methanospirillum</taxon>
    </lineage>
</organism>
<name>A0A2V2N7D9_9EURY</name>
<dbReference type="Proteomes" id="UP000245934">
    <property type="component" value="Unassembled WGS sequence"/>
</dbReference>
<dbReference type="InterPro" id="IPR036105">
    <property type="entry name" value="DiNase_FeMo-co_biosyn_sf"/>
</dbReference>
<reference evidence="2 3" key="1">
    <citation type="submission" date="2018-05" db="EMBL/GenBank/DDBJ databases">
        <title>Draft genome of Methanospirillum stamsii Pt1.</title>
        <authorList>
            <person name="Dueholm M.S."/>
            <person name="Nielsen P.H."/>
            <person name="Bakmann L.F."/>
            <person name="Otzen D.E."/>
        </authorList>
    </citation>
    <scope>NUCLEOTIDE SEQUENCE [LARGE SCALE GENOMIC DNA]</scope>
    <source>
        <strain evidence="2 3">Pt1</strain>
    </source>
</reference>
<dbReference type="CDD" id="cd00851">
    <property type="entry name" value="MTH1175"/>
    <property type="match status" value="1"/>
</dbReference>
<keyword evidence="3" id="KW-1185">Reference proteome</keyword>
<comment type="caution">
    <text evidence="2">The sequence shown here is derived from an EMBL/GenBank/DDBJ whole genome shotgun (WGS) entry which is preliminary data.</text>
</comment>
<dbReference type="OrthoDB" id="25911at2157"/>
<dbReference type="InterPro" id="IPR033913">
    <property type="entry name" value="MTH1175_dom"/>
</dbReference>
<evidence type="ECO:0000259" key="1">
    <source>
        <dbReference type="Pfam" id="PF02579"/>
    </source>
</evidence>
<dbReference type="EMBL" id="QGMZ01000018">
    <property type="protein sequence ID" value="PWR73626.1"/>
    <property type="molecule type" value="Genomic_DNA"/>
</dbReference>
<dbReference type="PANTHER" id="PTHR42983">
    <property type="entry name" value="DINITROGENASE IRON-MOLYBDENUM COFACTOR PROTEIN-RELATED"/>
    <property type="match status" value="1"/>
</dbReference>
<dbReference type="PANTHER" id="PTHR42983:SF1">
    <property type="entry name" value="IRON-MOLYBDENUM PROTEIN"/>
    <property type="match status" value="1"/>
</dbReference>
<evidence type="ECO:0000313" key="3">
    <source>
        <dbReference type="Proteomes" id="UP000245934"/>
    </source>
</evidence>
<evidence type="ECO:0000313" key="2">
    <source>
        <dbReference type="EMBL" id="PWR73626.1"/>
    </source>
</evidence>
<protein>
    <submittedName>
        <fullName evidence="2">Dinitrogenase iron-molybdenum cofactor biosynthesis protein</fullName>
    </submittedName>
</protein>
<proteinExistence type="predicted"/>
<feature type="domain" description="Dinitrogenase iron-molybdenum cofactor biosynthesis" evidence="1">
    <location>
        <begin position="13"/>
        <end position="103"/>
    </location>
</feature>
<accession>A0A2V2N7D9</accession>
<dbReference type="Gene3D" id="3.30.420.130">
    <property type="entry name" value="Dinitrogenase iron-molybdenum cofactor biosynthesis domain"/>
    <property type="match status" value="1"/>
</dbReference>
<sequence length="110" mass="11435">MIVSIPSSGPTVDSQMDDRFGRAPYFAFFDTESGSSRVEANPHAGGSGGVGPMAVQFLAKNNVQVLIAPRLGGNADGALKASSITVVMQNPDVTVEAAYSAWKKNSENSS</sequence>
<dbReference type="SUPFAM" id="SSF53146">
    <property type="entry name" value="Nitrogenase accessory factor-like"/>
    <property type="match status" value="1"/>
</dbReference>
<dbReference type="GeneID" id="97608646"/>
<dbReference type="InterPro" id="IPR003731">
    <property type="entry name" value="Di-Nase_FeMo-co_biosynth"/>
</dbReference>
<dbReference type="AlphaFoldDB" id="A0A2V2N7D9"/>
<gene>
    <name evidence="2" type="ORF">DLD82_10380</name>
</gene>
<dbReference type="Pfam" id="PF02579">
    <property type="entry name" value="Nitro_FeMo-Co"/>
    <property type="match status" value="1"/>
</dbReference>
<dbReference type="RefSeq" id="WP_109941037.1">
    <property type="nucleotide sequence ID" value="NZ_CP176366.1"/>
</dbReference>